<keyword evidence="13" id="KW-1185">Reference proteome</keyword>
<dbReference type="FunFam" id="3.40.50.2300:FF:000001">
    <property type="entry name" value="DNA-binding response regulator PhoB"/>
    <property type="match status" value="1"/>
</dbReference>
<dbReference type="SMART" id="SM00448">
    <property type="entry name" value="REC"/>
    <property type="match status" value="1"/>
</dbReference>
<evidence type="ECO:0000256" key="2">
    <source>
        <dbReference type="ARBA" id="ARBA00022490"/>
    </source>
</evidence>
<evidence type="ECO:0000256" key="6">
    <source>
        <dbReference type="ARBA" id="ARBA00023125"/>
    </source>
</evidence>
<keyword evidence="5" id="KW-0805">Transcription regulation</keyword>
<keyword evidence="4" id="KW-0902">Two-component regulatory system</keyword>
<evidence type="ECO:0000256" key="4">
    <source>
        <dbReference type="ARBA" id="ARBA00023012"/>
    </source>
</evidence>
<dbReference type="GO" id="GO:0005829">
    <property type="term" value="C:cytosol"/>
    <property type="evidence" value="ECO:0007669"/>
    <property type="project" value="TreeGrafter"/>
</dbReference>
<dbReference type="CDD" id="cd00383">
    <property type="entry name" value="trans_reg_C"/>
    <property type="match status" value="1"/>
</dbReference>
<dbReference type="AlphaFoldDB" id="A0A4V2PUC5"/>
<proteinExistence type="predicted"/>
<dbReference type="Gene3D" id="3.40.50.2300">
    <property type="match status" value="1"/>
</dbReference>
<evidence type="ECO:0000259" key="11">
    <source>
        <dbReference type="PROSITE" id="PS51755"/>
    </source>
</evidence>
<evidence type="ECO:0000256" key="8">
    <source>
        <dbReference type="PROSITE-ProRule" id="PRU00169"/>
    </source>
</evidence>
<gene>
    <name evidence="12" type="ORF">EV692_1556</name>
</gene>
<keyword evidence="2" id="KW-0963">Cytoplasm</keyword>
<organism evidence="12 13">
    <name type="scientific">Lonepinella koalarum</name>
    <dbReference type="NCBI Taxonomy" id="53417"/>
    <lineage>
        <taxon>Bacteria</taxon>
        <taxon>Pseudomonadati</taxon>
        <taxon>Pseudomonadota</taxon>
        <taxon>Gammaproteobacteria</taxon>
        <taxon>Pasteurellales</taxon>
        <taxon>Pasteurellaceae</taxon>
        <taxon>Lonepinella</taxon>
    </lineage>
</organism>
<dbReference type="GO" id="GO:0032993">
    <property type="term" value="C:protein-DNA complex"/>
    <property type="evidence" value="ECO:0007669"/>
    <property type="project" value="TreeGrafter"/>
</dbReference>
<evidence type="ECO:0000313" key="12">
    <source>
        <dbReference type="EMBL" id="TCK69631.1"/>
    </source>
</evidence>
<keyword evidence="3 8" id="KW-0597">Phosphoprotein</keyword>
<comment type="subcellular location">
    <subcellularLocation>
        <location evidence="1">Cytoplasm</location>
    </subcellularLocation>
</comment>
<dbReference type="Pfam" id="PF00486">
    <property type="entry name" value="Trans_reg_C"/>
    <property type="match status" value="1"/>
</dbReference>
<evidence type="ECO:0000256" key="5">
    <source>
        <dbReference type="ARBA" id="ARBA00023015"/>
    </source>
</evidence>
<feature type="DNA-binding region" description="OmpR/PhoB-type" evidence="9">
    <location>
        <begin position="127"/>
        <end position="226"/>
    </location>
</feature>
<evidence type="ECO:0000256" key="3">
    <source>
        <dbReference type="ARBA" id="ARBA00022553"/>
    </source>
</evidence>
<dbReference type="SUPFAM" id="SSF52172">
    <property type="entry name" value="CheY-like"/>
    <property type="match status" value="1"/>
</dbReference>
<dbReference type="PANTHER" id="PTHR48111">
    <property type="entry name" value="REGULATOR OF RPOS"/>
    <property type="match status" value="1"/>
</dbReference>
<feature type="domain" description="OmpR/PhoB-type" evidence="11">
    <location>
        <begin position="127"/>
        <end position="226"/>
    </location>
</feature>
<dbReference type="PROSITE" id="PS50110">
    <property type="entry name" value="RESPONSE_REGULATORY"/>
    <property type="match status" value="1"/>
</dbReference>
<protein>
    <submittedName>
        <fullName evidence="12">Two-component system response regulator CpxR</fullName>
    </submittedName>
</protein>
<comment type="caution">
    <text evidence="12">The sequence shown here is derived from an EMBL/GenBank/DDBJ whole genome shotgun (WGS) entry which is preliminary data.</text>
</comment>
<dbReference type="EMBL" id="SMGJ01000004">
    <property type="protein sequence ID" value="TCK69631.1"/>
    <property type="molecule type" value="Genomic_DNA"/>
</dbReference>
<dbReference type="GO" id="GO:0000976">
    <property type="term" value="F:transcription cis-regulatory region binding"/>
    <property type="evidence" value="ECO:0007669"/>
    <property type="project" value="TreeGrafter"/>
</dbReference>
<dbReference type="PANTHER" id="PTHR48111:SF39">
    <property type="entry name" value="TRANSCRIPTIONAL REGULATORY PROTEIN CPXR"/>
    <property type="match status" value="1"/>
</dbReference>
<dbReference type="InterPro" id="IPR011006">
    <property type="entry name" value="CheY-like_superfamily"/>
</dbReference>
<dbReference type="Gene3D" id="6.10.250.690">
    <property type="match status" value="1"/>
</dbReference>
<dbReference type="InterPro" id="IPR039420">
    <property type="entry name" value="WalR-like"/>
</dbReference>
<dbReference type="GO" id="GO:0000156">
    <property type="term" value="F:phosphorelay response regulator activity"/>
    <property type="evidence" value="ECO:0007669"/>
    <property type="project" value="TreeGrafter"/>
</dbReference>
<dbReference type="InterPro" id="IPR001867">
    <property type="entry name" value="OmpR/PhoB-type_DNA-bd"/>
</dbReference>
<sequence>MSLLLVDDDQYIRSLLVDLLSLEGFRVDEAENGKVALEKLAENNYRLILLDIMMPVMDGITTLKEIRKHYNTPVLMLTARGDDLDRIQGLELGADDYLAKPFNDLELIARIKAILRRTDANVARSAQNIINFEGLILNTATKQASYKGNSLGLTVTEFGCLELIISRVNLAVSKDDLSLKVLGKTLSPFDRSIDVHMSNLRKKLPPRENNDAWFKTLRGRGYVMISDEYCCHHIEQGEDADQKEKCGGG</sequence>
<dbReference type="SMART" id="SM00862">
    <property type="entry name" value="Trans_reg_C"/>
    <property type="match status" value="1"/>
</dbReference>
<dbReference type="InterPro" id="IPR016032">
    <property type="entry name" value="Sig_transdc_resp-reg_C-effctor"/>
</dbReference>
<dbReference type="Gene3D" id="1.10.10.10">
    <property type="entry name" value="Winged helix-like DNA-binding domain superfamily/Winged helix DNA-binding domain"/>
    <property type="match status" value="1"/>
</dbReference>
<evidence type="ECO:0000256" key="9">
    <source>
        <dbReference type="PROSITE-ProRule" id="PRU01091"/>
    </source>
</evidence>
<name>A0A4V2PUC5_9PAST</name>
<evidence type="ECO:0000259" key="10">
    <source>
        <dbReference type="PROSITE" id="PS50110"/>
    </source>
</evidence>
<dbReference type="Pfam" id="PF00072">
    <property type="entry name" value="Response_reg"/>
    <property type="match status" value="1"/>
</dbReference>
<evidence type="ECO:0000256" key="7">
    <source>
        <dbReference type="ARBA" id="ARBA00023163"/>
    </source>
</evidence>
<feature type="modified residue" description="4-aspartylphosphate" evidence="8">
    <location>
        <position position="51"/>
    </location>
</feature>
<dbReference type="InterPro" id="IPR001789">
    <property type="entry name" value="Sig_transdc_resp-reg_receiver"/>
</dbReference>
<dbReference type="RefSeq" id="WP_132302157.1">
    <property type="nucleotide sequence ID" value="NZ_CP170642.1"/>
</dbReference>
<accession>A0A4V2PUC5</accession>
<dbReference type="PROSITE" id="PS51755">
    <property type="entry name" value="OMPR_PHOB"/>
    <property type="match status" value="1"/>
</dbReference>
<dbReference type="GO" id="GO:0006355">
    <property type="term" value="P:regulation of DNA-templated transcription"/>
    <property type="evidence" value="ECO:0007669"/>
    <property type="project" value="InterPro"/>
</dbReference>
<reference evidence="12 13" key="1">
    <citation type="submission" date="2019-03" db="EMBL/GenBank/DDBJ databases">
        <title>Genomic Encyclopedia of Type Strains, Phase IV (KMG-IV): sequencing the most valuable type-strain genomes for metagenomic binning, comparative biology and taxonomic classification.</title>
        <authorList>
            <person name="Goeker M."/>
        </authorList>
    </citation>
    <scope>NUCLEOTIDE SEQUENCE [LARGE SCALE GENOMIC DNA]</scope>
    <source>
        <strain evidence="12 13">DSM 10053</strain>
    </source>
</reference>
<keyword evidence="7" id="KW-0804">Transcription</keyword>
<dbReference type="InterPro" id="IPR036388">
    <property type="entry name" value="WH-like_DNA-bd_sf"/>
</dbReference>
<feature type="domain" description="Response regulatory" evidence="10">
    <location>
        <begin position="2"/>
        <end position="115"/>
    </location>
</feature>
<evidence type="ECO:0000313" key="13">
    <source>
        <dbReference type="Proteomes" id="UP000295496"/>
    </source>
</evidence>
<evidence type="ECO:0000256" key="1">
    <source>
        <dbReference type="ARBA" id="ARBA00004496"/>
    </source>
</evidence>
<keyword evidence="6 9" id="KW-0238">DNA-binding</keyword>
<dbReference type="SUPFAM" id="SSF46894">
    <property type="entry name" value="C-terminal effector domain of the bipartite response regulators"/>
    <property type="match status" value="1"/>
</dbReference>
<dbReference type="Proteomes" id="UP000295496">
    <property type="component" value="Unassembled WGS sequence"/>
</dbReference>